<dbReference type="AlphaFoldDB" id="A0A109LGD4"/>
<reference evidence="1 2" key="1">
    <citation type="submission" date="2015-05" db="EMBL/GenBank/DDBJ databases">
        <title>A genomic and transcriptomic approach to investigate the blue pigment phenotype in Pseudomonas fluorescens.</title>
        <authorList>
            <person name="Andreani N.A."/>
            <person name="Cardazzo B."/>
        </authorList>
    </citation>
    <scope>NUCLEOTIDE SEQUENCE [LARGE SCALE GENOMIC DNA]</scope>
    <source>
        <strain evidence="1 2">Ps_22</strain>
    </source>
</reference>
<comment type="caution">
    <text evidence="1">The sequence shown here is derived from an EMBL/GenBank/DDBJ whole genome shotgun (WGS) entry which is preliminary data.</text>
</comment>
<dbReference type="EMBL" id="LCYA01000078">
    <property type="protein sequence ID" value="KWV87171.1"/>
    <property type="molecule type" value="Genomic_DNA"/>
</dbReference>
<protein>
    <submittedName>
        <fullName evidence="1">Uncharacterized protein</fullName>
    </submittedName>
</protein>
<dbReference type="RefSeq" id="WP_060764421.1">
    <property type="nucleotide sequence ID" value="NZ_LCYA01000078.1"/>
</dbReference>
<organism evidence="1 2">
    <name type="scientific">Pseudomonas fluorescens</name>
    <dbReference type="NCBI Taxonomy" id="294"/>
    <lineage>
        <taxon>Bacteria</taxon>
        <taxon>Pseudomonadati</taxon>
        <taxon>Pseudomonadota</taxon>
        <taxon>Gammaproteobacteria</taxon>
        <taxon>Pseudomonadales</taxon>
        <taxon>Pseudomonadaceae</taxon>
        <taxon>Pseudomonas</taxon>
    </lineage>
</organism>
<sequence>MIDLQKAYISQAIYVASNELDKRIRYKQEQAEEAFSSFISAQSQQTNLPDDIDPAQPRIIFQSGPKQIVISQIASQLSLGFDSSEKGVNSQLETVLKNVKEIHRRIEQFKGKESLKENALVITMSLPSTATRTELSEFIFSRFLNMPKFGEIASSSVRVGYLLDSGYFLNIEADVYEKRGGPFKATIGSTLDLMSLPIIEIGISVKIDINSRPKVSEPGFISTGPDEIINLVKNYFPGEIYKLLNLA</sequence>
<evidence type="ECO:0000313" key="2">
    <source>
        <dbReference type="Proteomes" id="UP000061348"/>
    </source>
</evidence>
<dbReference type="PATRIC" id="fig|294.194.peg.3349"/>
<proteinExistence type="predicted"/>
<gene>
    <name evidence="1" type="ORF">PFLmoz3_03019</name>
</gene>
<evidence type="ECO:0000313" key="1">
    <source>
        <dbReference type="EMBL" id="KWV87171.1"/>
    </source>
</evidence>
<dbReference type="Proteomes" id="UP000061348">
    <property type="component" value="Unassembled WGS sequence"/>
</dbReference>
<accession>A0A109LGD4</accession>
<name>A0A109LGD4_PSEFL</name>